<comment type="catalytic activity">
    <reaction evidence="26">
        <text>1-(9Z-octadecenoyl)-2-(5Z,8Z,11Z,14Z-eicosatetraenoyl)-sn-glycerol + H2O = 2-(5Z,8Z,11Z,14Z-eicosatetraenoyl)-glycerol + (9Z)-octadecenoate + H(+)</text>
        <dbReference type="Rhea" id="RHEA:38515"/>
        <dbReference type="ChEBI" id="CHEBI:15377"/>
        <dbReference type="ChEBI" id="CHEBI:15378"/>
        <dbReference type="ChEBI" id="CHEBI:30823"/>
        <dbReference type="ChEBI" id="CHEBI:52392"/>
        <dbReference type="ChEBI" id="CHEBI:75449"/>
    </reaction>
    <physiologicalReaction direction="left-to-right" evidence="26">
        <dbReference type="Rhea" id="RHEA:38516"/>
    </physiologicalReaction>
</comment>
<comment type="catalytic activity">
    <reaction evidence="23">
        <text>1,2-di-(9Z-octadecenoyl)-sn-glycerol + H2O = 2-(9Z-octadecenoyl)-glycerol + (9Z)-octadecenoate + H(+)</text>
        <dbReference type="Rhea" id="RHEA:38511"/>
        <dbReference type="ChEBI" id="CHEBI:15377"/>
        <dbReference type="ChEBI" id="CHEBI:15378"/>
        <dbReference type="ChEBI" id="CHEBI:30823"/>
        <dbReference type="ChEBI" id="CHEBI:52333"/>
        <dbReference type="ChEBI" id="CHEBI:73990"/>
    </reaction>
    <physiologicalReaction direction="left-to-right" evidence="23">
        <dbReference type="Rhea" id="RHEA:38512"/>
    </physiologicalReaction>
</comment>
<dbReference type="EC" id="3.1.1.116" evidence="21"/>
<keyword evidence="11" id="KW-0106">Calcium</keyword>
<comment type="catalytic activity">
    <reaction evidence="28">
        <text>1-(9Z-octadecenoyl)-2-O-(5Z,8Z,11Z,14Z-eicosatetraenyl)-sn-glycerol + H2O = 2-O-(5Z,8Z,11Z,14Z)-eicosatetraenylglycerol + (9Z)-octadecenoate + H(+)</text>
        <dbReference type="Rhea" id="RHEA:38527"/>
        <dbReference type="ChEBI" id="CHEBI:15377"/>
        <dbReference type="ChEBI" id="CHEBI:15378"/>
        <dbReference type="ChEBI" id="CHEBI:30823"/>
        <dbReference type="ChEBI" id="CHEBI:75913"/>
        <dbReference type="ChEBI" id="CHEBI:75914"/>
    </reaction>
    <physiologicalReaction direction="left-to-right" evidence="28">
        <dbReference type="Rhea" id="RHEA:38528"/>
    </physiologicalReaction>
</comment>
<dbReference type="SUPFAM" id="SSF53474">
    <property type="entry name" value="alpha/beta-Hydrolases"/>
    <property type="match status" value="1"/>
</dbReference>
<dbReference type="GO" id="GO:0031901">
    <property type="term" value="C:early endosome membrane"/>
    <property type="evidence" value="ECO:0007669"/>
    <property type="project" value="UniProtKB-SubCell"/>
</dbReference>
<keyword evidence="19" id="KW-0966">Cell projection</keyword>
<evidence type="ECO:0000313" key="37">
    <source>
        <dbReference type="Proteomes" id="UP000092462"/>
    </source>
</evidence>
<comment type="subunit">
    <text evidence="29">Interacts (via C-terminal) with CAMK2A; leading to the phosphorylation and inhibition of DAGLA enzymatic activity. Interacts (via PPXXF motif) with HOMER1 and HOMER2; this interaction is required for DAGLA membrane localization.</text>
</comment>
<evidence type="ECO:0000256" key="18">
    <source>
        <dbReference type="ARBA" id="ARBA00023257"/>
    </source>
</evidence>
<keyword evidence="6" id="KW-0597">Phosphoprotein</keyword>
<dbReference type="GO" id="GO:0047372">
    <property type="term" value="F:monoacylglycerol lipase activity"/>
    <property type="evidence" value="ECO:0007669"/>
    <property type="project" value="UniProtKB-ARBA"/>
</dbReference>
<comment type="catalytic activity">
    <reaction evidence="20">
        <text>a 1,2-diacyl-sn-glycerol + H2O = a 2-acylglycerol + a fatty acid + H(+)</text>
        <dbReference type="Rhea" id="RHEA:33275"/>
        <dbReference type="ChEBI" id="CHEBI:15377"/>
        <dbReference type="ChEBI" id="CHEBI:15378"/>
        <dbReference type="ChEBI" id="CHEBI:17389"/>
        <dbReference type="ChEBI" id="CHEBI:17815"/>
        <dbReference type="ChEBI" id="CHEBI:28868"/>
        <dbReference type="EC" id="3.1.1.116"/>
    </reaction>
    <physiologicalReaction direction="left-to-right" evidence="20">
        <dbReference type="Rhea" id="RHEA:33276"/>
    </physiologicalReaction>
</comment>
<feature type="region of interest" description="Disordered" evidence="33">
    <location>
        <begin position="737"/>
        <end position="774"/>
    </location>
</feature>
<accession>A0A1B0DB82</accession>
<evidence type="ECO:0000259" key="35">
    <source>
        <dbReference type="Pfam" id="PF01764"/>
    </source>
</evidence>
<evidence type="ECO:0000256" key="12">
    <source>
        <dbReference type="ARBA" id="ARBA00022963"/>
    </source>
</evidence>
<comment type="catalytic activity">
    <reaction evidence="25">
        <text>1-(9Z-octadecenoyl)-2-(9Z,12Z-octadecadienoyl)-sn-glycerol + H2O = 2-(9Z,12Z-octadecadienoyl)-glycerol + (9Z)-octadecenoate + H(+)</text>
        <dbReference type="Rhea" id="RHEA:38523"/>
        <dbReference type="ChEBI" id="CHEBI:15377"/>
        <dbReference type="ChEBI" id="CHEBI:15378"/>
        <dbReference type="ChEBI" id="CHEBI:30823"/>
        <dbReference type="ChEBI" id="CHEBI:75450"/>
        <dbReference type="ChEBI" id="CHEBI:75457"/>
    </reaction>
    <physiologicalReaction direction="left-to-right" evidence="25">
        <dbReference type="Rhea" id="RHEA:38524"/>
    </physiologicalReaction>
</comment>
<evidence type="ECO:0000256" key="27">
    <source>
        <dbReference type="ARBA" id="ARBA00052106"/>
    </source>
</evidence>
<evidence type="ECO:0000313" key="36">
    <source>
        <dbReference type="EnsemblMetazoa" id="PPAI004979-PA"/>
    </source>
</evidence>
<evidence type="ECO:0000256" key="28">
    <source>
        <dbReference type="ARBA" id="ARBA00052463"/>
    </source>
</evidence>
<evidence type="ECO:0000256" key="21">
    <source>
        <dbReference type="ARBA" id="ARBA00026104"/>
    </source>
</evidence>
<keyword evidence="10" id="KW-0378">Hydrolase</keyword>
<feature type="transmembrane region" description="Helical" evidence="34">
    <location>
        <begin position="134"/>
        <end position="157"/>
    </location>
</feature>
<feature type="transmembrane region" description="Helical" evidence="34">
    <location>
        <begin position="18"/>
        <end position="43"/>
    </location>
</feature>
<dbReference type="VEuPathDB" id="VectorBase:PPAPM1_010480"/>
<comment type="catalytic activity">
    <reaction evidence="27">
        <text>1-octadecanoyl-2-(5Z,8Z,11Z,14Z-eicosatetraenoyl)-sn-glycerol + H2O = 2-(5Z,8Z,11Z,14Z-eicosatetraenoyl)-glycerol + octadecanoate + H(+)</text>
        <dbReference type="Rhea" id="RHEA:38507"/>
        <dbReference type="ChEBI" id="CHEBI:15377"/>
        <dbReference type="ChEBI" id="CHEBI:15378"/>
        <dbReference type="ChEBI" id="CHEBI:25629"/>
        <dbReference type="ChEBI" id="CHEBI:52392"/>
        <dbReference type="ChEBI" id="CHEBI:75728"/>
    </reaction>
    <physiologicalReaction direction="left-to-right" evidence="27">
        <dbReference type="Rhea" id="RHEA:38508"/>
    </physiologicalReaction>
</comment>
<keyword evidence="8" id="KW-0479">Metal-binding</keyword>
<dbReference type="GO" id="GO:0098921">
    <property type="term" value="P:retrograde trans-synaptic signaling by endocannabinoid"/>
    <property type="evidence" value="ECO:0007669"/>
    <property type="project" value="UniProtKB-ARBA"/>
</dbReference>
<evidence type="ECO:0000256" key="7">
    <source>
        <dbReference type="ARBA" id="ARBA00022692"/>
    </source>
</evidence>
<evidence type="ECO:0000256" key="11">
    <source>
        <dbReference type="ARBA" id="ARBA00022837"/>
    </source>
</evidence>
<keyword evidence="37" id="KW-1185">Reference proteome</keyword>
<dbReference type="CDD" id="cd00519">
    <property type="entry name" value="Lipase_3"/>
    <property type="match status" value="1"/>
</dbReference>
<keyword evidence="7 34" id="KW-0812">Transmembrane</keyword>
<evidence type="ECO:0000256" key="13">
    <source>
        <dbReference type="ARBA" id="ARBA00022989"/>
    </source>
</evidence>
<keyword evidence="15" id="KW-0443">Lipid metabolism</keyword>
<evidence type="ECO:0000256" key="22">
    <source>
        <dbReference type="ARBA" id="ARBA00037872"/>
    </source>
</evidence>
<keyword evidence="16 34" id="KW-0472">Membrane</keyword>
<feature type="domain" description="Fungal lipase-type" evidence="35">
    <location>
        <begin position="401"/>
        <end position="537"/>
    </location>
</feature>
<dbReference type="GO" id="GO:0032591">
    <property type="term" value="C:dendritic spine membrane"/>
    <property type="evidence" value="ECO:0007669"/>
    <property type="project" value="UniProtKB-SubCell"/>
</dbReference>
<evidence type="ECO:0000256" key="1">
    <source>
        <dbReference type="ARBA" id="ARBA00001913"/>
    </source>
</evidence>
<evidence type="ECO:0000256" key="3">
    <source>
        <dbReference type="ARBA" id="ARBA00004520"/>
    </source>
</evidence>
<evidence type="ECO:0000256" key="17">
    <source>
        <dbReference type="ARBA" id="ARBA00023180"/>
    </source>
</evidence>
<keyword evidence="9" id="KW-0967">Endosome</keyword>
<evidence type="ECO:0000256" key="15">
    <source>
        <dbReference type="ARBA" id="ARBA00023098"/>
    </source>
</evidence>
<keyword evidence="5" id="KW-1003">Cell membrane</keyword>
<evidence type="ECO:0000256" key="2">
    <source>
        <dbReference type="ARBA" id="ARBA00004332"/>
    </source>
</evidence>
<dbReference type="VEuPathDB" id="VectorBase:PPAI004979"/>
<dbReference type="InterPro" id="IPR029058">
    <property type="entry name" value="AB_hydrolase_fold"/>
</dbReference>
<keyword evidence="17" id="KW-0325">Glycoprotein</keyword>
<comment type="catalytic activity">
    <reaction evidence="24">
        <text>1-(9Z-octadecenoyl)-2-octadecanoyl-sn-glycerol + H2O = 2-octadecanoylglycerol + (9Z)-octadecenoate + H(+)</text>
        <dbReference type="Rhea" id="RHEA:38519"/>
        <dbReference type="ChEBI" id="CHEBI:15377"/>
        <dbReference type="ChEBI" id="CHEBI:15378"/>
        <dbReference type="ChEBI" id="CHEBI:30823"/>
        <dbReference type="ChEBI" id="CHEBI:75448"/>
        <dbReference type="ChEBI" id="CHEBI:75456"/>
    </reaction>
    <physiologicalReaction direction="left-to-right" evidence="24">
        <dbReference type="Rhea" id="RHEA:38520"/>
    </physiologicalReaction>
</comment>
<keyword evidence="13 34" id="KW-1133">Transmembrane helix</keyword>
<evidence type="ECO:0000256" key="8">
    <source>
        <dbReference type="ARBA" id="ARBA00022723"/>
    </source>
</evidence>
<feature type="transmembrane region" description="Helical" evidence="34">
    <location>
        <begin position="471"/>
        <end position="492"/>
    </location>
</feature>
<dbReference type="PANTHER" id="PTHR45792">
    <property type="entry name" value="DIACYLGLYCEROL LIPASE HOMOLOG-RELATED"/>
    <property type="match status" value="1"/>
</dbReference>
<dbReference type="PANTHER" id="PTHR45792:SF8">
    <property type="entry name" value="DIACYLGLYCEROL LIPASE-ALPHA"/>
    <property type="match status" value="1"/>
</dbReference>
<dbReference type="EMBL" id="AJVK01004672">
    <property type="status" value="NOT_ANNOTATED_CDS"/>
    <property type="molecule type" value="Genomic_DNA"/>
</dbReference>
<keyword evidence="12" id="KW-0442">Lipid degradation</keyword>
<comment type="cofactor">
    <cofactor evidence="1">
        <name>Ca(2+)</name>
        <dbReference type="ChEBI" id="CHEBI:29108"/>
    </cofactor>
</comment>
<evidence type="ECO:0000256" key="32">
    <source>
        <dbReference type="ARBA" id="ARBA00082132"/>
    </source>
</evidence>
<dbReference type="Proteomes" id="UP000092462">
    <property type="component" value="Unassembled WGS sequence"/>
</dbReference>
<dbReference type="GO" id="GO:0019369">
    <property type="term" value="P:arachidonate metabolic process"/>
    <property type="evidence" value="ECO:0007669"/>
    <property type="project" value="TreeGrafter"/>
</dbReference>
<evidence type="ECO:0000256" key="10">
    <source>
        <dbReference type="ARBA" id="ARBA00022801"/>
    </source>
</evidence>
<dbReference type="InterPro" id="IPR002921">
    <property type="entry name" value="Fungal_lipase-type"/>
</dbReference>
<dbReference type="Gene3D" id="3.40.50.1820">
    <property type="entry name" value="alpha/beta hydrolase"/>
    <property type="match status" value="1"/>
</dbReference>
<evidence type="ECO:0000256" key="6">
    <source>
        <dbReference type="ARBA" id="ARBA00022553"/>
    </source>
</evidence>
<evidence type="ECO:0000256" key="4">
    <source>
        <dbReference type="ARBA" id="ARBA00010701"/>
    </source>
</evidence>
<evidence type="ECO:0000256" key="25">
    <source>
        <dbReference type="ARBA" id="ARBA00050709"/>
    </source>
</evidence>
<evidence type="ECO:0000256" key="34">
    <source>
        <dbReference type="SAM" id="Phobius"/>
    </source>
</evidence>
<dbReference type="EMBL" id="AJVK01004673">
    <property type="status" value="NOT_ANNOTATED_CDS"/>
    <property type="molecule type" value="Genomic_DNA"/>
</dbReference>
<feature type="transmembrane region" description="Helical" evidence="34">
    <location>
        <begin position="99"/>
        <end position="119"/>
    </location>
</feature>
<sequence>MPGIVVFKRRWSVGSDDLVVPGVFLVTIHTIWIFILALVLGLIEYDNSVRCIELMWLYKIGYVVVLIVSLLVEVTICVISMRGSILETSLRTSMNYWVYLKLLVILIEIAWLAMGIVWLKEFYMDCPIAEAKEVMFGLIVCNFVVVFVIIGTIWCTFDTAGRSWVKMKKYQRSMKESESRFNYRRSGSRNRNWRQRKVIRAYQDSWDHRCRLLFCCMGSSERNRNSFTDIARLLSDFFRDLDVVPSDVVAGLVLLRKFQKLEREAIVRQRKNGTFEFLSGAAITEKTQFLALNDSRDYEYFQTVIHYMYYAQSAYGWPMYVMAHSATGLCQLCSSLICCMACCRPQDPAEIISDNCCHCNYAALRKMTPSAEIDVIYVTYHVDVGETPFFVAIDYTKQKVVISIRGTLSMKDILTDLNAEAECLPLHPPREDWLGHKGMVQAAVYIKQKLDEKNLIQKALHHNPQRNTPSFGLVIVGHSLGGGTAAILAILLKNDYPSLQCFSYSPPGGLLSMPAVEYSKSFITSVVVGKDVVPRIGLHQMEALRADLINAIKRSIDPKWKTIACSVFCCGCGPEPTSVSQMSSRDDNINAYEEQRTSARNTSAHPNDSSIALTLHRPMYPPGRIIHIVRHHPTPDEHKYEKGWRQLLKKREPVYQAIWAKNTDFDEVLISPVMFKDHMPDKVLAALNKVMHFKERRPPNQDITPPATTSTITITPDSLPRYLNDTSTILFMDSSVVTSHGPRKPQRQHSNINPSTAAMDIPDGNHYNHRPQSPVSHKVCLETSFTSLQSPADAPPSSKGSSLAGSFLGRSLDASSLLEDSGLVRSMSGPASEATTVLLAEPRKNVAFDTTKQGSAPSPAPTVLAFPRGILQKPGLPRKPVSLSFTEGRRTPSDVVKKIDLIHDDWFGLAPLASPESLSEVSSISSRASLAASLATSIEKCLGGIIQTQKDEPLIVEEMHTPRIMRRAPKITGNLSTCADDWKNVEQYKRMGQVFVTFPRLPSTNTSSSSDDQTFGSVDSANGLGHLNFAPSGGTIINHESSKSADNIDDNGGEMMNTAKLTMSDSAILDTPGKSVPANQSITQHQRVVTASSSDTFHSAMSSLSALEPVKLRSGVLESHFPVFAECPETSDQTQLLMDSPRRKSPSRIMCKKRNTPNDKIFAKNESLPLLANLVEKSSPTKFVKRKACVYPMSSSPHKGESSV</sequence>
<dbReference type="EnsemblMetazoa" id="PPAI004979-RA">
    <property type="protein sequence ID" value="PPAI004979-PA"/>
    <property type="gene ID" value="PPAI004979"/>
</dbReference>
<evidence type="ECO:0000256" key="24">
    <source>
        <dbReference type="ARBA" id="ARBA00050486"/>
    </source>
</evidence>
<dbReference type="GO" id="GO:0046340">
    <property type="term" value="P:diacylglycerol catabolic process"/>
    <property type="evidence" value="ECO:0007669"/>
    <property type="project" value="TreeGrafter"/>
</dbReference>
<evidence type="ECO:0000256" key="5">
    <source>
        <dbReference type="ARBA" id="ARBA00022475"/>
    </source>
</evidence>
<protein>
    <recommendedName>
        <fullName evidence="30">Diacylglycerol lipase-alpha</fullName>
        <ecNumber evidence="21">3.1.1.116</ecNumber>
    </recommendedName>
    <alternativeName>
        <fullName evidence="32">Neural stem cell-derived dendrite regulator</fullName>
    </alternativeName>
    <alternativeName>
        <fullName evidence="31">Sn1-specific diacylglycerol lipase alpha</fullName>
    </alternativeName>
</protein>
<dbReference type="FunFam" id="3.40.50.1820:FF:000015">
    <property type="entry name" value="Sn1-specific diacylglycerol lipase alpha"/>
    <property type="match status" value="1"/>
</dbReference>
<comment type="similarity">
    <text evidence="4">Belongs to the AB hydrolase superfamily. Lipase family.</text>
</comment>
<evidence type="ECO:0000256" key="31">
    <source>
        <dbReference type="ARBA" id="ARBA00081678"/>
    </source>
</evidence>
<evidence type="ECO:0000256" key="14">
    <source>
        <dbReference type="ARBA" id="ARBA00023018"/>
    </source>
</evidence>
<dbReference type="GO" id="GO:0046872">
    <property type="term" value="F:metal ion binding"/>
    <property type="evidence" value="ECO:0007669"/>
    <property type="project" value="UniProtKB-KW"/>
</dbReference>
<evidence type="ECO:0000256" key="16">
    <source>
        <dbReference type="ARBA" id="ARBA00023136"/>
    </source>
</evidence>
<dbReference type="InterPro" id="IPR052214">
    <property type="entry name" value="DAG_Lipase-Related"/>
</dbReference>
<evidence type="ECO:0000256" key="29">
    <source>
        <dbReference type="ARBA" id="ARBA00063298"/>
    </source>
</evidence>
<evidence type="ECO:0000256" key="9">
    <source>
        <dbReference type="ARBA" id="ARBA00022753"/>
    </source>
</evidence>
<keyword evidence="18" id="KW-0628">Postsynaptic cell membrane</keyword>
<proteinExistence type="inferred from homology"/>
<dbReference type="GO" id="GO:0098839">
    <property type="term" value="C:postsynaptic density membrane"/>
    <property type="evidence" value="ECO:0007669"/>
    <property type="project" value="UniProtKB-SubCell"/>
</dbReference>
<name>A0A1B0DB82_PHLPP</name>
<evidence type="ECO:0000256" key="19">
    <source>
        <dbReference type="ARBA" id="ARBA00023273"/>
    </source>
</evidence>
<reference evidence="36" key="1">
    <citation type="submission" date="2022-08" db="UniProtKB">
        <authorList>
            <consortium name="EnsemblMetazoa"/>
        </authorList>
    </citation>
    <scope>IDENTIFICATION</scope>
    <source>
        <strain evidence="36">Israel</strain>
    </source>
</reference>
<evidence type="ECO:0000256" key="23">
    <source>
        <dbReference type="ARBA" id="ARBA00048382"/>
    </source>
</evidence>
<comment type="subcellular location">
    <subcellularLocation>
        <location evidence="2">Cell projection</location>
        <location evidence="2">Dendritic spine membrane</location>
        <topology evidence="2">Multi-pass membrane protein</topology>
    </subcellularLocation>
    <subcellularLocation>
        <location evidence="3">Early endosome membrane</location>
        <topology evidence="3">Multi-pass membrane protein</topology>
    </subcellularLocation>
    <subcellularLocation>
        <location evidence="22">Postsynaptic density membrane</location>
        <topology evidence="22">Multi-pass membrane protein</topology>
    </subcellularLocation>
</comment>
<evidence type="ECO:0000256" key="26">
    <source>
        <dbReference type="ARBA" id="ARBA00050861"/>
    </source>
</evidence>
<evidence type="ECO:0000256" key="33">
    <source>
        <dbReference type="SAM" id="MobiDB-lite"/>
    </source>
</evidence>
<dbReference type="GO" id="GO:0004465">
    <property type="term" value="F:lipoprotein lipase activity"/>
    <property type="evidence" value="ECO:0007669"/>
    <property type="project" value="TreeGrafter"/>
</dbReference>
<feature type="transmembrane region" description="Helical" evidence="34">
    <location>
        <begin position="55"/>
        <end position="79"/>
    </location>
</feature>
<dbReference type="Pfam" id="PF01764">
    <property type="entry name" value="Lipase_3"/>
    <property type="match status" value="1"/>
</dbReference>
<evidence type="ECO:0000256" key="20">
    <source>
        <dbReference type="ARBA" id="ARBA00024531"/>
    </source>
</evidence>
<evidence type="ECO:0000256" key="30">
    <source>
        <dbReference type="ARBA" id="ARBA00071957"/>
    </source>
</evidence>
<dbReference type="AlphaFoldDB" id="A0A1B0DB82"/>
<organism evidence="36 37">
    <name type="scientific">Phlebotomus papatasi</name>
    <name type="common">Sandfly</name>
    <dbReference type="NCBI Taxonomy" id="29031"/>
    <lineage>
        <taxon>Eukaryota</taxon>
        <taxon>Metazoa</taxon>
        <taxon>Ecdysozoa</taxon>
        <taxon>Arthropoda</taxon>
        <taxon>Hexapoda</taxon>
        <taxon>Insecta</taxon>
        <taxon>Pterygota</taxon>
        <taxon>Neoptera</taxon>
        <taxon>Endopterygota</taxon>
        <taxon>Diptera</taxon>
        <taxon>Nematocera</taxon>
        <taxon>Psychodoidea</taxon>
        <taxon>Psychodidae</taxon>
        <taxon>Phlebotomus</taxon>
        <taxon>Phlebotomus</taxon>
    </lineage>
</organism>
<keyword evidence="14" id="KW-0770">Synapse</keyword>